<evidence type="ECO:0000313" key="2">
    <source>
        <dbReference type="EMBL" id="QDQ74367.1"/>
    </source>
</evidence>
<name>A0A516V762_9GAMM</name>
<feature type="region of interest" description="Disordered" evidence="1">
    <location>
        <begin position="1"/>
        <end position="23"/>
    </location>
</feature>
<dbReference type="InterPro" id="IPR018743">
    <property type="entry name" value="DUF2292"/>
</dbReference>
<evidence type="ECO:0000256" key="1">
    <source>
        <dbReference type="SAM" id="MobiDB-lite"/>
    </source>
</evidence>
<protein>
    <submittedName>
        <fullName evidence="2">DUF2292 domain-containing protein</fullName>
    </submittedName>
</protein>
<reference evidence="2 3" key="1">
    <citation type="submission" date="2019-07" db="EMBL/GenBank/DDBJ databases">
        <title>Lysobacter weifangensis sp. nov., isolated from bensulfuron-methyl contaminated farmland soil.</title>
        <authorList>
            <person name="Zhao H."/>
        </authorList>
    </citation>
    <scope>NUCLEOTIDE SEQUENCE [LARGE SCALE GENOMIC DNA]</scope>
    <source>
        <strain evidence="2 3">CC-Bw-6</strain>
    </source>
</reference>
<dbReference type="EMBL" id="CP041742">
    <property type="protein sequence ID" value="QDQ74367.1"/>
    <property type="molecule type" value="Genomic_DNA"/>
</dbReference>
<dbReference type="AlphaFoldDB" id="A0A516V762"/>
<evidence type="ECO:0000313" key="3">
    <source>
        <dbReference type="Proteomes" id="UP000315891"/>
    </source>
</evidence>
<organism evidence="2 3">
    <name type="scientific">Pseudoluteimonas lycopersici</name>
    <dbReference type="NCBI Taxonomy" id="1324796"/>
    <lineage>
        <taxon>Bacteria</taxon>
        <taxon>Pseudomonadati</taxon>
        <taxon>Pseudomonadota</taxon>
        <taxon>Gammaproteobacteria</taxon>
        <taxon>Lysobacterales</taxon>
        <taxon>Lysobacteraceae</taxon>
        <taxon>Pseudoluteimonas</taxon>
    </lineage>
</organism>
<gene>
    <name evidence="2" type="ORF">FNZ56_10990</name>
</gene>
<keyword evidence="3" id="KW-1185">Reference proteome</keyword>
<accession>A0A516V762</accession>
<proteinExistence type="predicted"/>
<dbReference type="RefSeq" id="WP_143879876.1">
    <property type="nucleotide sequence ID" value="NZ_BAABLZ010000001.1"/>
</dbReference>
<feature type="compositionally biased region" description="Basic and acidic residues" evidence="1">
    <location>
        <begin position="8"/>
        <end position="17"/>
    </location>
</feature>
<dbReference type="Proteomes" id="UP000315891">
    <property type="component" value="Chromosome"/>
</dbReference>
<sequence length="65" mass="7359">MTPSRSNTGRDAKRDDAATPTTAPILLEHEREVLEALRALQFGTLEITVHQSRIVQITRSEKVRF</sequence>
<dbReference type="OrthoDB" id="6905012at2"/>
<dbReference type="Pfam" id="PF10055">
    <property type="entry name" value="DUF2292"/>
    <property type="match status" value="1"/>
</dbReference>